<keyword evidence="5 8" id="KW-0812">Transmembrane</keyword>
<comment type="caution">
    <text evidence="10">The sequence shown here is derived from an EMBL/GenBank/DDBJ whole genome shotgun (WGS) entry which is preliminary data.</text>
</comment>
<dbReference type="InterPro" id="IPR050549">
    <property type="entry name" value="MFS_Trehalose_Transporter"/>
</dbReference>
<feature type="transmembrane region" description="Helical" evidence="8">
    <location>
        <begin position="854"/>
        <end position="875"/>
    </location>
</feature>
<feature type="transmembrane region" description="Helical" evidence="8">
    <location>
        <begin position="353"/>
        <end position="378"/>
    </location>
</feature>
<feature type="domain" description="Major facilitator superfamily (MFS) profile" evidence="9">
    <location>
        <begin position="478"/>
        <end position="909"/>
    </location>
</feature>
<sequence length="949" mass="104406">MASLNKGCGEYKVILVKVLILISVPLSVAVQVRFLCLDVKIEDYAIFKTSDSGYAQRAYFMTPLVVLKPIPQKHFKITYMHITARNFEERTIRDEIIYYLEKLPEFISCFVSATVCFTTIGHGSVVGFPAILLPQVKDPNSHIQLTREEGSWIASVTAITLLLGSFLAPPIMGRLGRKIAHFVVIALIILGWIVILLATSLEAMIVGRVIHGMSFGLMLPLRSALLGEYTSPKNRGAFLTTVSVAQAFGILLVHLIGSLVTWQKTILIVIVFPLASLLMTFFTPESPSWLAARGRFDDCRRRNISNIIAVYVVNKIKRRTMFMATGGLCILSNIAIAGYVYAKILGVLTYTAIWVPILLINIQFFTVAVGMVCLPYVIAGEIFPLEYRSVGGSISIVSIASGYFLVTKTFPAMVESIGLHGSYAVYAAAMSYNLCVVWFLLPETKGKTLQQIEDHFKGKTTSPEEEEVRQQLRDKPDCFVTSAVGINLIGHGAVVGFAAVLLPQLHEPHSDIHTTKAADSWIASVVGITLLIGSFLASPIMGRYGRKVAHYTISVSALVGWLTTLLADSVEMILIGRIIGGLSFGLMLPLRSILIGEYTSPKNRGAFLTTISLTQGCGIFFVHLVGSLLSWRRTALVCLFLPFISLVMTLFTPESPSWLVSKGRYNECREVFHWLRGDEEDAELEAMIEARMNFEKTIRNQKKLDIIATVQKQEFYKPIILMVHVYAMGQLSGGAIIAAYATTIIELVMNPGVNSGAWMIGLDSQRIIVNTLAIFVINWFKRRTMMFSSGVLCVASHVAIVAYVYLKDQGVLSAEAIWIPGILLNIQFFSVSIGMVPLPSVIAGEVFPLEYRSLAGSISQASVAGTMFLVLKTFPGLVDNVGITGTYLVYAGLLTYCLFVIMFLMPETKGKTLQEIEDGYRGVVVTEEERQSLNSIGDNGKIVSSETKS</sequence>
<feature type="transmembrane region" description="Helical" evidence="8">
    <location>
        <begin position="106"/>
        <end position="132"/>
    </location>
</feature>
<feature type="transmembrane region" description="Helical" evidence="8">
    <location>
        <begin position="237"/>
        <end position="260"/>
    </location>
</feature>
<feature type="transmembrane region" description="Helical" evidence="8">
    <location>
        <begin position="423"/>
        <end position="441"/>
    </location>
</feature>
<evidence type="ECO:0000256" key="4">
    <source>
        <dbReference type="ARBA" id="ARBA00022597"/>
    </source>
</evidence>
<feature type="transmembrane region" description="Helical" evidence="8">
    <location>
        <begin position="787"/>
        <end position="806"/>
    </location>
</feature>
<dbReference type="InterPro" id="IPR020846">
    <property type="entry name" value="MFS_dom"/>
</dbReference>
<dbReference type="PANTHER" id="PTHR48021:SF68">
    <property type="entry name" value="MAJOR FACILITATOR SUPERFAMILY (MFS) PROFILE DOMAIN-CONTAINING PROTEIN"/>
    <property type="match status" value="1"/>
</dbReference>
<feature type="transmembrane region" description="Helical" evidence="8">
    <location>
        <begin position="634"/>
        <end position="652"/>
    </location>
</feature>
<keyword evidence="6 8" id="KW-1133">Transmembrane helix</keyword>
<feature type="transmembrane region" description="Helical" evidence="8">
    <location>
        <begin position="479"/>
        <end position="501"/>
    </location>
</feature>
<protein>
    <recommendedName>
        <fullName evidence="9">Major facilitator superfamily (MFS) profile domain-containing protein</fullName>
    </recommendedName>
</protein>
<comment type="subcellular location">
    <subcellularLocation>
        <location evidence="1">Cell membrane</location>
        <topology evidence="1">Multi-pass membrane protein</topology>
    </subcellularLocation>
</comment>
<name>A0A835L033_SPOEX</name>
<evidence type="ECO:0000256" key="5">
    <source>
        <dbReference type="ARBA" id="ARBA00022692"/>
    </source>
</evidence>
<feature type="transmembrane region" description="Helical" evidence="8">
    <location>
        <begin position="390"/>
        <end position="411"/>
    </location>
</feature>
<feature type="transmembrane region" description="Helical" evidence="8">
    <location>
        <begin position="719"/>
        <end position="745"/>
    </location>
</feature>
<dbReference type="PROSITE" id="PS00217">
    <property type="entry name" value="SUGAR_TRANSPORT_2"/>
    <property type="match status" value="2"/>
</dbReference>
<feature type="transmembrane region" description="Helical" evidence="8">
    <location>
        <begin position="152"/>
        <end position="172"/>
    </location>
</feature>
<feature type="transmembrane region" description="Helical" evidence="8">
    <location>
        <begin position="548"/>
        <end position="567"/>
    </location>
</feature>
<feature type="transmembrane region" description="Helical" evidence="8">
    <location>
        <begin position="887"/>
        <end position="905"/>
    </location>
</feature>
<accession>A0A835L033</accession>
<evidence type="ECO:0000313" key="11">
    <source>
        <dbReference type="Proteomes" id="UP000648187"/>
    </source>
</evidence>
<feature type="transmembrane region" description="Helical" evidence="8">
    <location>
        <begin position="321"/>
        <end position="341"/>
    </location>
</feature>
<feature type="transmembrane region" description="Helical" evidence="8">
    <location>
        <begin position="606"/>
        <end position="628"/>
    </location>
</feature>
<organism evidence="10 11">
    <name type="scientific">Spodoptera exigua</name>
    <name type="common">Beet armyworm</name>
    <name type="synonym">Noctua fulgens</name>
    <dbReference type="NCBI Taxonomy" id="7107"/>
    <lineage>
        <taxon>Eukaryota</taxon>
        <taxon>Metazoa</taxon>
        <taxon>Ecdysozoa</taxon>
        <taxon>Arthropoda</taxon>
        <taxon>Hexapoda</taxon>
        <taxon>Insecta</taxon>
        <taxon>Pterygota</taxon>
        <taxon>Neoptera</taxon>
        <taxon>Endopterygota</taxon>
        <taxon>Lepidoptera</taxon>
        <taxon>Glossata</taxon>
        <taxon>Ditrysia</taxon>
        <taxon>Noctuoidea</taxon>
        <taxon>Noctuidae</taxon>
        <taxon>Amphipyrinae</taxon>
        <taxon>Spodoptera</taxon>
    </lineage>
</organism>
<dbReference type="GO" id="GO:0005886">
    <property type="term" value="C:plasma membrane"/>
    <property type="evidence" value="ECO:0007669"/>
    <property type="project" value="UniProtKB-SubCell"/>
</dbReference>
<evidence type="ECO:0000313" key="10">
    <source>
        <dbReference type="EMBL" id="KAF9406550.1"/>
    </source>
</evidence>
<keyword evidence="4" id="KW-0762">Sugar transport</keyword>
<keyword evidence="2" id="KW-0813">Transport</keyword>
<feature type="transmembrane region" description="Helical" evidence="8">
    <location>
        <begin position="179"/>
        <end position="199"/>
    </location>
</feature>
<dbReference type="SUPFAM" id="SSF103473">
    <property type="entry name" value="MFS general substrate transporter"/>
    <property type="match status" value="2"/>
</dbReference>
<dbReference type="PROSITE" id="PS50850">
    <property type="entry name" value="MFS"/>
    <property type="match status" value="1"/>
</dbReference>
<feature type="transmembrane region" description="Helical" evidence="8">
    <location>
        <begin position="757"/>
        <end position="780"/>
    </location>
</feature>
<dbReference type="PANTHER" id="PTHR48021">
    <property type="match status" value="1"/>
</dbReference>
<feature type="transmembrane region" description="Helical" evidence="8">
    <location>
        <begin position="521"/>
        <end position="541"/>
    </location>
</feature>
<dbReference type="GO" id="GO:0022857">
    <property type="term" value="F:transmembrane transporter activity"/>
    <property type="evidence" value="ECO:0007669"/>
    <property type="project" value="InterPro"/>
</dbReference>
<dbReference type="Proteomes" id="UP000648187">
    <property type="component" value="Unassembled WGS sequence"/>
</dbReference>
<evidence type="ECO:0000259" key="9">
    <source>
        <dbReference type="PROSITE" id="PS50850"/>
    </source>
</evidence>
<feature type="transmembrane region" description="Helical" evidence="8">
    <location>
        <begin position="818"/>
        <end position="842"/>
    </location>
</feature>
<evidence type="ECO:0000256" key="6">
    <source>
        <dbReference type="ARBA" id="ARBA00022989"/>
    </source>
</evidence>
<dbReference type="Pfam" id="PF00083">
    <property type="entry name" value="Sugar_tr"/>
    <property type="match status" value="3"/>
</dbReference>
<dbReference type="Gene3D" id="1.20.1250.20">
    <property type="entry name" value="MFS general substrate transporter like domains"/>
    <property type="match status" value="3"/>
</dbReference>
<keyword evidence="11" id="KW-1185">Reference proteome</keyword>
<evidence type="ECO:0000256" key="2">
    <source>
        <dbReference type="ARBA" id="ARBA00022448"/>
    </source>
</evidence>
<feature type="transmembrane region" description="Helical" evidence="8">
    <location>
        <begin position="14"/>
        <end position="36"/>
    </location>
</feature>
<evidence type="ECO:0000256" key="7">
    <source>
        <dbReference type="ARBA" id="ARBA00023136"/>
    </source>
</evidence>
<dbReference type="AlphaFoldDB" id="A0A835L033"/>
<evidence type="ECO:0000256" key="8">
    <source>
        <dbReference type="SAM" id="Phobius"/>
    </source>
</evidence>
<dbReference type="InterPro" id="IPR036259">
    <property type="entry name" value="MFS_trans_sf"/>
</dbReference>
<evidence type="ECO:0000256" key="3">
    <source>
        <dbReference type="ARBA" id="ARBA00022475"/>
    </source>
</evidence>
<dbReference type="InterPro" id="IPR005828">
    <property type="entry name" value="MFS_sugar_transport-like"/>
</dbReference>
<proteinExistence type="predicted"/>
<dbReference type="InterPro" id="IPR005829">
    <property type="entry name" value="Sugar_transporter_CS"/>
</dbReference>
<keyword evidence="3" id="KW-1003">Cell membrane</keyword>
<keyword evidence="7 8" id="KW-0472">Membrane</keyword>
<reference evidence="10" key="1">
    <citation type="submission" date="2020-08" db="EMBL/GenBank/DDBJ databases">
        <title>Spodoptera exigua strain:BAW_Kor-Di-RS1 Genome sequencing and assembly.</title>
        <authorList>
            <person name="Kim J."/>
            <person name="Nam H.Y."/>
            <person name="Kwon M."/>
            <person name="Choi J.H."/>
            <person name="Cho S.R."/>
            <person name="Kim G.-H."/>
        </authorList>
    </citation>
    <scope>NUCLEOTIDE SEQUENCE</scope>
    <source>
        <strain evidence="10">BAW_Kor-Di-RS1</strain>
        <tissue evidence="10">Whole-body</tissue>
    </source>
</reference>
<feature type="transmembrane region" description="Helical" evidence="8">
    <location>
        <begin position="573"/>
        <end position="594"/>
    </location>
</feature>
<feature type="transmembrane region" description="Helical" evidence="8">
    <location>
        <begin position="266"/>
        <end position="283"/>
    </location>
</feature>
<evidence type="ECO:0000256" key="1">
    <source>
        <dbReference type="ARBA" id="ARBA00004651"/>
    </source>
</evidence>
<dbReference type="EMBL" id="JACKWZ010000577">
    <property type="protein sequence ID" value="KAF9406550.1"/>
    <property type="molecule type" value="Genomic_DNA"/>
</dbReference>
<dbReference type="FunFam" id="1.20.1250.20:FF:000218">
    <property type="entry name" value="facilitated trehalose transporter Tret1"/>
    <property type="match status" value="1"/>
</dbReference>
<gene>
    <name evidence="10" type="ORF">HW555_013123</name>
</gene>